<sequence length="469" mass="50354">MINDRSMRRGWFVVVALGFSGLASAAGMSTHALMAEYGRRYLPDTHPLKAVLTAHRPALLAGALYPDGGYATGAAFPGDRNVAEDAHWEYFVNPLMQVLHDAGCVSGESLDVPVFSGTLDYVTTTATGLAPLAELRFDDSCGTQIAYAMGIAAHGLGDEVWDALFEPQVRERGEEAESSPAYTLDAFPPGADPSVGDLLRGVIGDEPFEALRAGFDPVSLNSIEYAMDVIAIREQQLWADVPYLTFPPADTLAEAYRRAGRDADVSREAIERAALATRTLVLAERLGALAEYDRVRQQMPWAAGHYFTGSGGVIHVGKMIAGYYLHLWDKLQAGVVNARGPRVVGVHPDNGEQAVPIHASADRYVRVFISSGVDRASVANAPGALVLFAPDGQIVEARLSGFGPLYQGEGTHGIGIEITGALQPDTEYTAVITPRARDDRGRALMEPLVWTFRTAAEVTDGASGNRRRS</sequence>
<keyword evidence="5" id="KW-1185">Reference proteome</keyword>
<evidence type="ECO:0000259" key="3">
    <source>
        <dbReference type="Pfam" id="PF13205"/>
    </source>
</evidence>
<organism evidence="4 5">
    <name type="scientific">Abyssibacter profundi</name>
    <dbReference type="NCBI Taxonomy" id="2182787"/>
    <lineage>
        <taxon>Bacteria</taxon>
        <taxon>Pseudomonadati</taxon>
        <taxon>Pseudomonadota</taxon>
        <taxon>Gammaproteobacteria</taxon>
        <taxon>Chromatiales</taxon>
        <taxon>Oceanococcaceae</taxon>
        <taxon>Abyssibacter</taxon>
    </lineage>
</organism>
<evidence type="ECO:0000256" key="1">
    <source>
        <dbReference type="ARBA" id="ARBA00022729"/>
    </source>
</evidence>
<dbReference type="Proteomes" id="UP000251800">
    <property type="component" value="Unassembled WGS sequence"/>
</dbReference>
<dbReference type="Pfam" id="PF13205">
    <property type="entry name" value="Big_5"/>
    <property type="match status" value="1"/>
</dbReference>
<keyword evidence="1 2" id="KW-0732">Signal</keyword>
<evidence type="ECO:0000256" key="2">
    <source>
        <dbReference type="SAM" id="SignalP"/>
    </source>
</evidence>
<feature type="signal peptide" evidence="2">
    <location>
        <begin position="1"/>
        <end position="25"/>
    </location>
</feature>
<dbReference type="AlphaFoldDB" id="A0A383XQ97"/>
<dbReference type="InterPro" id="IPR032812">
    <property type="entry name" value="SbsA_Ig"/>
</dbReference>
<feature type="domain" description="SbsA Ig-like" evidence="3">
    <location>
        <begin position="339"/>
        <end position="454"/>
    </location>
</feature>
<protein>
    <recommendedName>
        <fullName evidence="3">SbsA Ig-like domain-containing protein</fullName>
    </recommendedName>
</protein>
<evidence type="ECO:0000313" key="4">
    <source>
        <dbReference type="EMBL" id="PWN54801.1"/>
    </source>
</evidence>
<feature type="chain" id="PRO_5016681967" description="SbsA Ig-like domain-containing protein" evidence="2">
    <location>
        <begin position="26"/>
        <end position="469"/>
    </location>
</feature>
<dbReference type="OrthoDB" id="7053468at2"/>
<reference evidence="4 5" key="1">
    <citation type="submission" date="2018-05" db="EMBL/GenBank/DDBJ databases">
        <title>Abyssibacter profundi OUC007T gen. nov., sp. nov, a marine bacterium isolated from seawater of the Mariana Trench.</title>
        <authorList>
            <person name="Zhou S."/>
        </authorList>
    </citation>
    <scope>NUCLEOTIDE SEQUENCE [LARGE SCALE GENOMIC DNA]</scope>
    <source>
        <strain evidence="4 5">OUC007</strain>
    </source>
</reference>
<accession>A0A383XQ97</accession>
<dbReference type="EMBL" id="QEQK01000018">
    <property type="protein sequence ID" value="PWN54801.1"/>
    <property type="molecule type" value="Genomic_DNA"/>
</dbReference>
<name>A0A383XQ97_9GAMM</name>
<evidence type="ECO:0000313" key="5">
    <source>
        <dbReference type="Proteomes" id="UP000251800"/>
    </source>
</evidence>
<comment type="caution">
    <text evidence="4">The sequence shown here is derived from an EMBL/GenBank/DDBJ whole genome shotgun (WGS) entry which is preliminary data.</text>
</comment>
<gene>
    <name evidence="4" type="ORF">DEH80_15800</name>
</gene>
<proteinExistence type="predicted"/>
<dbReference type="RefSeq" id="WP_109721487.1">
    <property type="nucleotide sequence ID" value="NZ_QEQK01000018.1"/>
</dbReference>